<dbReference type="Proteomes" id="UP001225134">
    <property type="component" value="Unassembled WGS sequence"/>
</dbReference>
<dbReference type="SFLD" id="SFLDS00003">
    <property type="entry name" value="Haloacid_Dehalogenase"/>
    <property type="match status" value="1"/>
</dbReference>
<evidence type="ECO:0000256" key="4">
    <source>
        <dbReference type="ARBA" id="ARBA00022842"/>
    </source>
</evidence>
<keyword evidence="2" id="KW-0479">Metal-binding</keyword>
<keyword evidence="3 6" id="KW-0378">Hydrolase</keyword>
<dbReference type="InterPro" id="IPR036412">
    <property type="entry name" value="HAD-like_sf"/>
</dbReference>
<evidence type="ECO:0000256" key="3">
    <source>
        <dbReference type="ARBA" id="ARBA00022801"/>
    </source>
</evidence>
<dbReference type="CDD" id="cd07516">
    <property type="entry name" value="HAD_Pase"/>
    <property type="match status" value="1"/>
</dbReference>
<comment type="caution">
    <text evidence="6">The sequence shown here is derived from an EMBL/GenBank/DDBJ whole genome shotgun (WGS) entry which is preliminary data.</text>
</comment>
<reference evidence="6 7" key="1">
    <citation type="submission" date="2023-06" db="EMBL/GenBank/DDBJ databases">
        <title>Antibody response to the Sneathia vaginalis cytopathogenic toxin A during pregnancy.</title>
        <authorList>
            <person name="Mccoy Z.T."/>
            <person name="Serrano M.G."/>
            <person name="Spaine K."/>
            <person name="Edwards D.J."/>
            <person name="Buck G.A."/>
            <person name="Jefferson K."/>
        </authorList>
    </citation>
    <scope>NUCLEOTIDE SEQUENCE [LARGE SCALE GENOMIC DNA]</scope>
    <source>
        <strain evidence="6 7">CCUG 42621</strain>
    </source>
</reference>
<dbReference type="PANTHER" id="PTHR47267:SF4">
    <property type="entry name" value="PYRIDOXAL PHOSPHATE PHOSPHATASE YIGL"/>
    <property type="match status" value="1"/>
</dbReference>
<dbReference type="SFLD" id="SFLDG01140">
    <property type="entry name" value="C2.B:_Phosphomannomutase_and_P"/>
    <property type="match status" value="1"/>
</dbReference>
<dbReference type="Pfam" id="PF08282">
    <property type="entry name" value="Hydrolase_3"/>
    <property type="match status" value="1"/>
</dbReference>
<dbReference type="InterPro" id="IPR023214">
    <property type="entry name" value="HAD_sf"/>
</dbReference>
<dbReference type="PROSITE" id="PS01228">
    <property type="entry name" value="COF_1"/>
    <property type="match status" value="1"/>
</dbReference>
<evidence type="ECO:0000256" key="1">
    <source>
        <dbReference type="ARBA" id="ARBA00001946"/>
    </source>
</evidence>
<organism evidence="6 7">
    <name type="scientific">Sneathia sanguinegens</name>
    <dbReference type="NCBI Taxonomy" id="40543"/>
    <lineage>
        <taxon>Bacteria</taxon>
        <taxon>Fusobacteriati</taxon>
        <taxon>Fusobacteriota</taxon>
        <taxon>Fusobacteriia</taxon>
        <taxon>Fusobacteriales</taxon>
        <taxon>Leptotrichiaceae</taxon>
        <taxon>Sneathia</taxon>
    </lineage>
</organism>
<dbReference type="GO" id="GO:0016787">
    <property type="term" value="F:hydrolase activity"/>
    <property type="evidence" value="ECO:0007669"/>
    <property type="project" value="UniProtKB-KW"/>
</dbReference>
<dbReference type="NCBIfam" id="TIGR00099">
    <property type="entry name" value="Cof-subfamily"/>
    <property type="match status" value="1"/>
</dbReference>
<accession>A0ABT7HJE7</accession>
<dbReference type="PANTHER" id="PTHR47267">
    <property type="match status" value="1"/>
</dbReference>
<evidence type="ECO:0000313" key="7">
    <source>
        <dbReference type="Proteomes" id="UP001225134"/>
    </source>
</evidence>
<protein>
    <submittedName>
        <fullName evidence="6">Cof-type HAD-IIB family hydrolase</fullName>
    </submittedName>
</protein>
<comment type="cofactor">
    <cofactor evidence="1">
        <name>Mg(2+)</name>
        <dbReference type="ChEBI" id="CHEBI:18420"/>
    </cofactor>
</comment>
<dbReference type="EMBL" id="JASSPP010000005">
    <property type="protein sequence ID" value="MDK9580648.1"/>
    <property type="molecule type" value="Genomic_DNA"/>
</dbReference>
<comment type="similarity">
    <text evidence="5">Belongs to the HAD-like hydrolase superfamily. Cof family.</text>
</comment>
<proteinExistence type="inferred from homology"/>
<keyword evidence="4" id="KW-0460">Magnesium</keyword>
<dbReference type="SUPFAM" id="SSF56784">
    <property type="entry name" value="HAD-like"/>
    <property type="match status" value="1"/>
</dbReference>
<dbReference type="NCBIfam" id="TIGR01484">
    <property type="entry name" value="HAD-SF-IIB"/>
    <property type="match status" value="1"/>
</dbReference>
<dbReference type="InterPro" id="IPR006379">
    <property type="entry name" value="HAD-SF_hydro_IIB"/>
</dbReference>
<keyword evidence="7" id="KW-1185">Reference proteome</keyword>
<gene>
    <name evidence="6" type="ORF">QQA45_03860</name>
</gene>
<evidence type="ECO:0000313" key="6">
    <source>
        <dbReference type="EMBL" id="MDK9580648.1"/>
    </source>
</evidence>
<dbReference type="Gene3D" id="3.40.50.1000">
    <property type="entry name" value="HAD superfamily/HAD-like"/>
    <property type="match status" value="1"/>
</dbReference>
<sequence>MYKLIVSDLDGTLLNSDHKMDSFTKYILHQIHSKGVNFVIATGRTFLDAVRVKNDLGLNIPMITTNGAALYDENNKELYRYDLPKEFIANILKLQYKNFGEDIVMNSITEDKWYIHDSIDANHKLHEWEEENWKFEYRNKEKIRDLRVSKIFFIGKHEELEKIEKYISINYSDIVNFSFTLPFCFEIYSKYATKGEALKKLAEIKKYNLKQAIAFGDGLNDLEMLALVKKAYTMKNASPKLKKALSNSEEIGVNYESAVANKLKELFEI</sequence>
<dbReference type="Gene3D" id="3.30.1240.10">
    <property type="match status" value="1"/>
</dbReference>
<dbReference type="RefSeq" id="WP_285152939.1">
    <property type="nucleotide sequence ID" value="NZ_JASSPP010000005.1"/>
</dbReference>
<name>A0ABT7HJE7_9FUSO</name>
<evidence type="ECO:0000256" key="2">
    <source>
        <dbReference type="ARBA" id="ARBA00022723"/>
    </source>
</evidence>
<evidence type="ECO:0000256" key="5">
    <source>
        <dbReference type="ARBA" id="ARBA00034778"/>
    </source>
</evidence>
<dbReference type="InterPro" id="IPR000150">
    <property type="entry name" value="Cof"/>
</dbReference>